<accession>A0A3B5LP93</accession>
<dbReference type="InterPro" id="IPR001584">
    <property type="entry name" value="Integrase_cat-core"/>
</dbReference>
<dbReference type="PANTHER" id="PTHR37984">
    <property type="entry name" value="PROTEIN CBG26694"/>
    <property type="match status" value="1"/>
</dbReference>
<evidence type="ECO:0000313" key="2">
    <source>
        <dbReference type="Ensembl" id="ENSXCOP00000012827.1"/>
    </source>
</evidence>
<proteinExistence type="predicted"/>
<organism evidence="2 3">
    <name type="scientific">Xiphophorus couchianus</name>
    <name type="common">Monterrey platyfish</name>
    <dbReference type="NCBI Taxonomy" id="32473"/>
    <lineage>
        <taxon>Eukaryota</taxon>
        <taxon>Metazoa</taxon>
        <taxon>Chordata</taxon>
        <taxon>Craniata</taxon>
        <taxon>Vertebrata</taxon>
        <taxon>Euteleostomi</taxon>
        <taxon>Actinopterygii</taxon>
        <taxon>Neopterygii</taxon>
        <taxon>Teleostei</taxon>
        <taxon>Neoteleostei</taxon>
        <taxon>Acanthomorphata</taxon>
        <taxon>Ovalentaria</taxon>
        <taxon>Atherinomorphae</taxon>
        <taxon>Cyprinodontiformes</taxon>
        <taxon>Poeciliidae</taxon>
        <taxon>Poeciliinae</taxon>
        <taxon>Xiphophorus</taxon>
    </lineage>
</organism>
<dbReference type="GeneTree" id="ENSGT01000000214408"/>
<dbReference type="GO" id="GO:0003676">
    <property type="term" value="F:nucleic acid binding"/>
    <property type="evidence" value="ECO:0007669"/>
    <property type="project" value="InterPro"/>
</dbReference>
<name>A0A3B5LP93_9TELE</name>
<evidence type="ECO:0000313" key="3">
    <source>
        <dbReference type="Proteomes" id="UP000261380"/>
    </source>
</evidence>
<dbReference type="STRING" id="32473.ENSXCOP00000012827"/>
<dbReference type="GO" id="GO:0015074">
    <property type="term" value="P:DNA integration"/>
    <property type="evidence" value="ECO:0007669"/>
    <property type="project" value="InterPro"/>
</dbReference>
<reference evidence="2" key="2">
    <citation type="submission" date="2025-09" db="UniProtKB">
        <authorList>
            <consortium name="Ensembl"/>
        </authorList>
    </citation>
    <scope>IDENTIFICATION</scope>
</reference>
<dbReference type="Gene3D" id="3.30.420.10">
    <property type="entry name" value="Ribonuclease H-like superfamily/Ribonuclease H"/>
    <property type="match status" value="1"/>
</dbReference>
<dbReference type="InterPro" id="IPR050951">
    <property type="entry name" value="Retrovirus_Pol_polyprotein"/>
</dbReference>
<keyword evidence="3" id="KW-1185">Reference proteome</keyword>
<dbReference type="PANTHER" id="PTHR37984:SF15">
    <property type="entry name" value="INTEGRASE CATALYTIC DOMAIN-CONTAINING PROTEIN"/>
    <property type="match status" value="1"/>
</dbReference>
<dbReference type="AlphaFoldDB" id="A0A3B5LP93"/>
<dbReference type="InterPro" id="IPR012337">
    <property type="entry name" value="RNaseH-like_sf"/>
</dbReference>
<dbReference type="Ensembl" id="ENSXCOT00000012982.1">
    <property type="protein sequence ID" value="ENSXCOP00000012827.1"/>
    <property type="gene ID" value="ENSXCOG00000009693.1"/>
</dbReference>
<dbReference type="Pfam" id="PF00665">
    <property type="entry name" value="rve"/>
    <property type="match status" value="1"/>
</dbReference>
<feature type="domain" description="Integrase catalytic" evidence="1">
    <location>
        <begin position="1"/>
        <end position="168"/>
    </location>
</feature>
<dbReference type="FunFam" id="3.30.420.10:FF:000032">
    <property type="entry name" value="Retrovirus-related Pol polyprotein from transposon 297-like Protein"/>
    <property type="match status" value="1"/>
</dbReference>
<dbReference type="Proteomes" id="UP000261380">
    <property type="component" value="Unplaced"/>
</dbReference>
<dbReference type="SUPFAM" id="SSF53098">
    <property type="entry name" value="Ribonuclease H-like"/>
    <property type="match status" value="1"/>
</dbReference>
<evidence type="ECO:0000259" key="1">
    <source>
        <dbReference type="PROSITE" id="PS50994"/>
    </source>
</evidence>
<sequence>MKQQIFDNNNIYNLPNTTHGNRYMLVVMDYFTKNINLYALPDQRAITAAKCLFEDICRHGVPHSLHTDQERQFDSDLIKCLCSSMGVHKTRKSPYHSMSDGMVERANRSLKDQLAKYLYSKGGEWDEHMKQVQFAYNTRVHSTTNFTSFFLVYGRESRLPADLFLSAPTNNRQTPTCAPNEYASSVLNKLCSAFDTAGANIAAAALQQKHYYDRQVRHEAYDPEDLVWVDIPAFSRHKLAPRWTGPFKVLKWLDFEADMGVDYVVLDQLDPRAKPKVVHYNHLKPYRSPVRERELSQKASTCTKYM</sequence>
<dbReference type="PROSITE" id="PS50994">
    <property type="entry name" value="INTEGRASE"/>
    <property type="match status" value="1"/>
</dbReference>
<protein>
    <recommendedName>
        <fullName evidence="1">Integrase catalytic domain-containing protein</fullName>
    </recommendedName>
</protein>
<dbReference type="InterPro" id="IPR036397">
    <property type="entry name" value="RNaseH_sf"/>
</dbReference>
<reference evidence="2" key="1">
    <citation type="submission" date="2025-08" db="UniProtKB">
        <authorList>
            <consortium name="Ensembl"/>
        </authorList>
    </citation>
    <scope>IDENTIFICATION</scope>
</reference>